<comment type="caution">
    <text evidence="1">The sequence shown here is derived from an EMBL/GenBank/DDBJ whole genome shotgun (WGS) entry which is preliminary data.</text>
</comment>
<dbReference type="EMBL" id="NFSB01000072">
    <property type="protein sequence ID" value="OUM33728.1"/>
    <property type="molecule type" value="Genomic_DNA"/>
</dbReference>
<accession>A0A1Y3L6E1</accession>
<sequence>MAKTEKVGGIMNILRKKASLHRLFGVEHLMSQALAEFEAESRLACRALRVRMAVMTFGVGSLLPNDLPGDAPEVERPETFLSNTLH</sequence>
<evidence type="ECO:0000313" key="2">
    <source>
        <dbReference type="Proteomes" id="UP000196082"/>
    </source>
</evidence>
<gene>
    <name evidence="1" type="ORF">B8W72_11715</name>
</gene>
<organism evidence="1 2">
    <name type="scientific">Pseudomonas putida</name>
    <name type="common">Arthrobacter siderocapsulatus</name>
    <dbReference type="NCBI Taxonomy" id="303"/>
    <lineage>
        <taxon>Bacteria</taxon>
        <taxon>Pseudomonadati</taxon>
        <taxon>Pseudomonadota</taxon>
        <taxon>Gammaproteobacteria</taxon>
        <taxon>Pseudomonadales</taxon>
        <taxon>Pseudomonadaceae</taxon>
        <taxon>Pseudomonas</taxon>
    </lineage>
</organism>
<dbReference type="AlphaFoldDB" id="A0A1Y3L6E1"/>
<evidence type="ECO:0000313" key="1">
    <source>
        <dbReference type="EMBL" id="OUM33728.1"/>
    </source>
</evidence>
<reference evidence="1 2" key="1">
    <citation type="submission" date="2017-05" db="EMBL/GenBank/DDBJ databases">
        <title>Whole genome sequence of Pseudomonas putida isolate 1312 commercialized as a biostimulant.</title>
        <authorList>
            <person name="Crovadore J."/>
            <person name="Blanc P."/>
            <person name="Chablais R."/>
            <person name="Cochard B."/>
            <person name="Grizard D."/>
            <person name="Lefort F."/>
        </authorList>
    </citation>
    <scope>NUCLEOTIDE SEQUENCE [LARGE SCALE GENOMIC DNA]</scope>
    <source>
        <strain evidence="1 2">1312</strain>
    </source>
</reference>
<proteinExistence type="predicted"/>
<dbReference type="Proteomes" id="UP000196082">
    <property type="component" value="Unassembled WGS sequence"/>
</dbReference>
<name>A0A1Y3L6E1_PSEPU</name>
<protein>
    <submittedName>
        <fullName evidence="1">Uncharacterized protein</fullName>
    </submittedName>
</protein>